<reference evidence="1 2" key="1">
    <citation type="submission" date="2013-06" db="EMBL/GenBank/DDBJ databases">
        <authorList>
            <person name="Weinstock G."/>
            <person name="Sodergren E."/>
            <person name="Clifton S."/>
            <person name="Fulton L."/>
            <person name="Fulton B."/>
            <person name="Courtney L."/>
            <person name="Fronick C."/>
            <person name="Harrison M."/>
            <person name="Strong C."/>
            <person name="Farmer C."/>
            <person name="Delahaunty K."/>
            <person name="Markovic C."/>
            <person name="Hall O."/>
            <person name="Minx P."/>
            <person name="Tomlinson C."/>
            <person name="Mitreva M."/>
            <person name="Nelson J."/>
            <person name="Hou S."/>
            <person name="Wollam A."/>
            <person name="Pepin K.H."/>
            <person name="Johnson M."/>
            <person name="Bhonagiri V."/>
            <person name="Nash W.E."/>
            <person name="Warren W."/>
            <person name="Chinwalla A."/>
            <person name="Mardis E.R."/>
            <person name="Wilson R.K."/>
        </authorList>
    </citation>
    <scope>NUCLEOTIDE SEQUENCE [LARGE SCALE GENOMIC DNA]</scope>
    <source>
        <strain evidence="1 2">ATCC 51271</strain>
    </source>
</reference>
<dbReference type="HOGENOM" id="CLU_1988623_0_0_9"/>
<organism evidence="1 2">
    <name type="scientific">Catonella morbi ATCC 51271</name>
    <dbReference type="NCBI Taxonomy" id="592026"/>
    <lineage>
        <taxon>Bacteria</taxon>
        <taxon>Bacillati</taxon>
        <taxon>Bacillota</taxon>
        <taxon>Clostridia</taxon>
        <taxon>Lachnospirales</taxon>
        <taxon>Lachnospiraceae</taxon>
        <taxon>Catonella</taxon>
    </lineage>
</organism>
<evidence type="ECO:0000313" key="1">
    <source>
        <dbReference type="EMBL" id="ESL01857.1"/>
    </source>
</evidence>
<name>V2Y1B3_9FIRM</name>
<dbReference type="AlphaFoldDB" id="V2Y1B3"/>
<comment type="caution">
    <text evidence="1">The sequence shown here is derived from an EMBL/GenBank/DDBJ whole genome shotgun (WGS) entry which is preliminary data.</text>
</comment>
<dbReference type="Proteomes" id="UP000018227">
    <property type="component" value="Unassembled WGS sequence"/>
</dbReference>
<accession>V2Y1B3</accession>
<evidence type="ECO:0000313" key="2">
    <source>
        <dbReference type="Proteomes" id="UP000018227"/>
    </source>
</evidence>
<dbReference type="STRING" id="592026.GCWU0000282_002976"/>
<protein>
    <submittedName>
        <fullName evidence="1">Uncharacterized protein</fullName>
    </submittedName>
</protein>
<sequence length="125" mass="14729">MCLHTLRARADAVRQTSLPRAAHPSERFFNIKFLQNFLLKKLSPYRHQYGGFFLLNNGFFPDISFANFRLLFYTFYTHIILLFNLVEEATGDIVYIKIIRINMFEIGRLYIGEIKRYVDADTAPL</sequence>
<proteinExistence type="predicted"/>
<gene>
    <name evidence="1" type="ORF">GCWU0000282_002976</name>
</gene>
<dbReference type="EMBL" id="ACIL03000019">
    <property type="protein sequence ID" value="ESL01857.1"/>
    <property type="molecule type" value="Genomic_DNA"/>
</dbReference>
<keyword evidence="2" id="KW-1185">Reference proteome</keyword>